<reference evidence="2 3" key="1">
    <citation type="submission" date="2024-09" db="EMBL/GenBank/DDBJ databases">
        <title>Chromosome-scale assembly of Riccia fluitans.</title>
        <authorList>
            <person name="Paukszto L."/>
            <person name="Sawicki J."/>
            <person name="Karawczyk K."/>
            <person name="Piernik-Szablinska J."/>
            <person name="Szczecinska M."/>
            <person name="Mazdziarz M."/>
        </authorList>
    </citation>
    <scope>NUCLEOTIDE SEQUENCE [LARGE SCALE GENOMIC DNA]</scope>
    <source>
        <strain evidence="2">Rf_01</strain>
        <tissue evidence="2">Aerial parts of the thallus</tissue>
    </source>
</reference>
<feature type="compositionally biased region" description="Basic and acidic residues" evidence="1">
    <location>
        <begin position="58"/>
        <end position="72"/>
    </location>
</feature>
<dbReference type="Proteomes" id="UP001605036">
    <property type="component" value="Unassembled WGS sequence"/>
</dbReference>
<feature type="compositionally biased region" description="Basic and acidic residues" evidence="1">
    <location>
        <begin position="29"/>
        <end position="38"/>
    </location>
</feature>
<feature type="region of interest" description="Disordered" evidence="1">
    <location>
        <begin position="29"/>
        <end position="84"/>
    </location>
</feature>
<dbReference type="AlphaFoldDB" id="A0ABD1Z3F4"/>
<evidence type="ECO:0000256" key="1">
    <source>
        <dbReference type="SAM" id="MobiDB-lite"/>
    </source>
</evidence>
<name>A0ABD1Z3F4_9MARC</name>
<sequence>MVAEETRRCYAEVMIIAHTATIENLKEDLDKKEKRPAKDYGVAVRTNPGEGALGNDVAKLKDALQSEKEDNKSLAIQLNGLHSH</sequence>
<dbReference type="EMBL" id="JBHFFA010000002">
    <property type="protein sequence ID" value="KAL2642299.1"/>
    <property type="molecule type" value="Genomic_DNA"/>
</dbReference>
<gene>
    <name evidence="2" type="ORF">R1flu_009886</name>
</gene>
<evidence type="ECO:0000313" key="3">
    <source>
        <dbReference type="Proteomes" id="UP001605036"/>
    </source>
</evidence>
<comment type="caution">
    <text evidence="2">The sequence shown here is derived from an EMBL/GenBank/DDBJ whole genome shotgun (WGS) entry which is preliminary data.</text>
</comment>
<proteinExistence type="predicted"/>
<evidence type="ECO:0000313" key="2">
    <source>
        <dbReference type="EMBL" id="KAL2642299.1"/>
    </source>
</evidence>
<accession>A0ABD1Z3F4</accession>
<feature type="compositionally biased region" description="Polar residues" evidence="1">
    <location>
        <begin position="74"/>
        <end position="84"/>
    </location>
</feature>
<organism evidence="2 3">
    <name type="scientific">Riccia fluitans</name>
    <dbReference type="NCBI Taxonomy" id="41844"/>
    <lineage>
        <taxon>Eukaryota</taxon>
        <taxon>Viridiplantae</taxon>
        <taxon>Streptophyta</taxon>
        <taxon>Embryophyta</taxon>
        <taxon>Marchantiophyta</taxon>
        <taxon>Marchantiopsida</taxon>
        <taxon>Marchantiidae</taxon>
        <taxon>Marchantiales</taxon>
        <taxon>Ricciaceae</taxon>
        <taxon>Riccia</taxon>
    </lineage>
</organism>
<protein>
    <submittedName>
        <fullName evidence="2">Uncharacterized protein</fullName>
    </submittedName>
</protein>
<keyword evidence="3" id="KW-1185">Reference proteome</keyword>